<dbReference type="AlphaFoldDB" id="A0A4E0QTS2"/>
<sequence length="64" mass="7127">MTGNQILRLRVTENHTGSQEVRCGSLADKWNLISVALVRGVGPSNTKNENEFSITYKIQAPRIN</sequence>
<reference evidence="1" key="1">
    <citation type="submission" date="2019-03" db="EMBL/GenBank/DDBJ databases">
        <title>Improved annotation for the trematode Fasciola hepatica.</title>
        <authorList>
            <person name="Choi Y.-J."/>
            <person name="Martin J."/>
            <person name="Mitreva M."/>
        </authorList>
    </citation>
    <scope>NUCLEOTIDE SEQUENCE [LARGE SCALE GENOMIC DNA]</scope>
</reference>
<organism evidence="1 2">
    <name type="scientific">Fasciola hepatica</name>
    <name type="common">Liver fluke</name>
    <dbReference type="NCBI Taxonomy" id="6192"/>
    <lineage>
        <taxon>Eukaryota</taxon>
        <taxon>Metazoa</taxon>
        <taxon>Spiralia</taxon>
        <taxon>Lophotrochozoa</taxon>
        <taxon>Platyhelminthes</taxon>
        <taxon>Trematoda</taxon>
        <taxon>Digenea</taxon>
        <taxon>Plagiorchiida</taxon>
        <taxon>Echinostomata</taxon>
        <taxon>Echinostomatoidea</taxon>
        <taxon>Fasciolidae</taxon>
        <taxon>Fasciola</taxon>
    </lineage>
</organism>
<evidence type="ECO:0000313" key="1">
    <source>
        <dbReference type="EMBL" id="THD18515.1"/>
    </source>
</evidence>
<protein>
    <submittedName>
        <fullName evidence="1">Uncharacterized protein</fullName>
    </submittedName>
</protein>
<proteinExistence type="predicted"/>
<comment type="caution">
    <text evidence="1">The sequence shown here is derived from an EMBL/GenBank/DDBJ whole genome shotgun (WGS) entry which is preliminary data.</text>
</comment>
<gene>
    <name evidence="1" type="ORF">D915_010974</name>
</gene>
<dbReference type="Proteomes" id="UP000230066">
    <property type="component" value="Unassembled WGS sequence"/>
</dbReference>
<accession>A0A4E0QTS2</accession>
<feature type="non-terminal residue" evidence="1">
    <location>
        <position position="64"/>
    </location>
</feature>
<name>A0A4E0QTS2_FASHE</name>
<keyword evidence="2" id="KW-1185">Reference proteome</keyword>
<dbReference type="EMBL" id="JXXN02010558">
    <property type="protein sequence ID" value="THD18515.1"/>
    <property type="molecule type" value="Genomic_DNA"/>
</dbReference>
<evidence type="ECO:0000313" key="2">
    <source>
        <dbReference type="Proteomes" id="UP000230066"/>
    </source>
</evidence>